<dbReference type="GO" id="GO:0003677">
    <property type="term" value="F:DNA binding"/>
    <property type="evidence" value="ECO:0007669"/>
    <property type="project" value="InterPro"/>
</dbReference>
<evidence type="ECO:0000256" key="10">
    <source>
        <dbReference type="ARBA" id="ARBA00023014"/>
    </source>
</evidence>
<dbReference type="AlphaFoldDB" id="A0A7F5RGQ4"/>
<dbReference type="PANTHER" id="PTHR11472">
    <property type="entry name" value="DNA REPAIR DEAD HELICASE RAD3/XP-D SUBFAMILY MEMBER"/>
    <property type="match status" value="1"/>
</dbReference>
<evidence type="ECO:0000313" key="16">
    <source>
        <dbReference type="Proteomes" id="UP000192223"/>
    </source>
</evidence>
<keyword evidence="16" id="KW-1185">Reference proteome</keyword>
<dbReference type="InterPro" id="IPR010614">
    <property type="entry name" value="RAD3-like_helicase_DEAD"/>
</dbReference>
<evidence type="ECO:0000256" key="8">
    <source>
        <dbReference type="ARBA" id="ARBA00022840"/>
    </source>
</evidence>
<dbReference type="RefSeq" id="XP_025835045.1">
    <property type="nucleotide sequence ID" value="XM_025979260.1"/>
</dbReference>
<dbReference type="SUPFAM" id="SSF52540">
    <property type="entry name" value="P-loop containing nucleoside triphosphate hydrolases"/>
    <property type="match status" value="1"/>
</dbReference>
<evidence type="ECO:0000256" key="3">
    <source>
        <dbReference type="ARBA" id="ARBA00008435"/>
    </source>
</evidence>
<evidence type="ECO:0000256" key="9">
    <source>
        <dbReference type="ARBA" id="ARBA00023004"/>
    </source>
</evidence>
<evidence type="ECO:0000313" key="17">
    <source>
        <dbReference type="RefSeq" id="XP_025835045.1"/>
    </source>
</evidence>
<evidence type="ECO:0000256" key="14">
    <source>
        <dbReference type="SAM" id="MobiDB-lite"/>
    </source>
</evidence>
<dbReference type="InterPro" id="IPR006555">
    <property type="entry name" value="ATP-dep_Helicase_C"/>
</dbReference>
<dbReference type="GO" id="GO:0005524">
    <property type="term" value="F:ATP binding"/>
    <property type="evidence" value="ECO:0007669"/>
    <property type="project" value="UniProtKB-KW"/>
</dbReference>
<evidence type="ECO:0000256" key="5">
    <source>
        <dbReference type="ARBA" id="ARBA00022741"/>
    </source>
</evidence>
<dbReference type="OrthoDB" id="267079at2759"/>
<sequence length="854" mass="97418">MESELKISPPNSFDFPFQPYPIQHEFMENLFSVLENKKLGIFESPTGTGKSLSIICGALKWLHDRNKTNEELLKSEIEILEKKKAELESETADWLTSKSEEINVTRKINLLKLKHKSMAEYYQKFEELNSKKKQVKLKRQWKKTRNNESESVDGVNESLQENSEEIEEDALLEELIPTSREDSDDEDQKEDVYEPIKILICSRTHSQLSQLIGEIIKSPYGKKTRAITLASRQNYCINPSVNKLKIGTLINERCLDMQKKEKKSAKIVDADGKAIKRRKTESCSCPFYKQMAIDDLKDQALLEICDVEDLVGLGEQIQGCPYYASRKASEDAEVVLVPYNTLLHKATREANAIKLKNNVIIIDEAHNLLEALAQMYSSEVNLEQLELTLQQLKNYKQRFSSFFSAQNLLCINQLTFVVNKLLSFLAKNLDPKSDDIKTQIFTIQDFVLQVGIDNFNIFKLLKFSKDSRIGQKIHSYTKKNPQVFEKKEVEKKGLKQFLSNIEKSKNKPEEKNNDNDDNSKPKLNFGNPFFVFVQFLESLTYSYEDGRIIMYQNKEKKQCKFSFLLLNPAAQFKDIISEARAVVVAGGTMKPLSEFRDRLFISAGASPDRIVHFTCDHVIPKENILPLIVTKGLNNENLLFNFENRMHMGNVLKDVFCEICKKVPGGIVVFFPSYKYESWVWEQVKTLSFGRPVFREPQDSGSVDSVLESYASAIKKSGSKGALLFSVVGGKLSEGLNFSDDLGRCVVVVGLPYSNINSPELKEKMTYLDKNHGSGSGKSFYEALCTKAVNQCIGRAVRHKDDYATMILLDVRYDRPSTKASLPDWIKRSLKTCDFSQACSLIEQVIKLILTLIY</sequence>
<dbReference type="KEGG" id="apln:108735035"/>
<keyword evidence="11" id="KW-0413">Isomerase</keyword>
<dbReference type="GO" id="GO:0006139">
    <property type="term" value="P:nucleobase-containing compound metabolic process"/>
    <property type="evidence" value="ECO:0007669"/>
    <property type="project" value="InterPro"/>
</dbReference>
<accession>A0A7F5RGQ4</accession>
<gene>
    <name evidence="17" type="primary">LOC108735035</name>
</gene>
<dbReference type="Pfam" id="PF13307">
    <property type="entry name" value="Helicase_C_2"/>
    <property type="match status" value="1"/>
</dbReference>
<dbReference type="SMART" id="SM00488">
    <property type="entry name" value="DEXDc2"/>
    <property type="match status" value="1"/>
</dbReference>
<keyword evidence="7 17" id="KW-0347">Helicase</keyword>
<dbReference type="Gene3D" id="3.40.50.300">
    <property type="entry name" value="P-loop containing nucleotide triphosphate hydrolases"/>
    <property type="match status" value="4"/>
</dbReference>
<reference evidence="17" key="1">
    <citation type="submission" date="2025-08" db="UniProtKB">
        <authorList>
            <consortium name="RefSeq"/>
        </authorList>
    </citation>
    <scope>IDENTIFICATION</scope>
    <source>
        <tissue evidence="17">Entire body</tissue>
    </source>
</reference>
<dbReference type="GO" id="GO:0016818">
    <property type="term" value="F:hydrolase activity, acting on acid anhydrides, in phosphorus-containing anhydrides"/>
    <property type="evidence" value="ECO:0007669"/>
    <property type="project" value="InterPro"/>
</dbReference>
<protein>
    <submittedName>
        <fullName evidence="17">ATP-dependent DNA helicase DDX11 isoform X1</fullName>
    </submittedName>
</protein>
<keyword evidence="9" id="KW-0408">Iron</keyword>
<evidence type="ECO:0000256" key="2">
    <source>
        <dbReference type="ARBA" id="ARBA00004123"/>
    </source>
</evidence>
<dbReference type="InterPro" id="IPR014013">
    <property type="entry name" value="Helic_SF1/SF2_ATP-bd_DinG/Rad3"/>
</dbReference>
<evidence type="ECO:0000256" key="12">
    <source>
        <dbReference type="ARBA" id="ARBA00023242"/>
    </source>
</evidence>
<dbReference type="GO" id="GO:0046872">
    <property type="term" value="F:metal ion binding"/>
    <property type="evidence" value="ECO:0007669"/>
    <property type="project" value="UniProtKB-KW"/>
</dbReference>
<feature type="coiled-coil region" evidence="13">
    <location>
        <begin position="70"/>
        <end position="138"/>
    </location>
</feature>
<dbReference type="Gene3D" id="1.10.275.40">
    <property type="match status" value="1"/>
</dbReference>
<keyword evidence="12" id="KW-0539">Nucleus</keyword>
<comment type="cofactor">
    <cofactor evidence="1">
        <name>[4Fe-4S] cluster</name>
        <dbReference type="ChEBI" id="CHEBI:49883"/>
    </cofactor>
</comment>
<dbReference type="Pfam" id="PF06733">
    <property type="entry name" value="DEAD_2"/>
    <property type="match status" value="1"/>
</dbReference>
<evidence type="ECO:0000259" key="15">
    <source>
        <dbReference type="PROSITE" id="PS51193"/>
    </source>
</evidence>
<evidence type="ECO:0000256" key="7">
    <source>
        <dbReference type="ARBA" id="ARBA00022806"/>
    </source>
</evidence>
<feature type="region of interest" description="Disordered" evidence="14">
    <location>
        <begin position="139"/>
        <end position="163"/>
    </location>
</feature>
<evidence type="ECO:0000256" key="11">
    <source>
        <dbReference type="ARBA" id="ARBA00023235"/>
    </source>
</evidence>
<dbReference type="GO" id="GO:0051536">
    <property type="term" value="F:iron-sulfur cluster binding"/>
    <property type="evidence" value="ECO:0007669"/>
    <property type="project" value="UniProtKB-KW"/>
</dbReference>
<comment type="subcellular location">
    <subcellularLocation>
        <location evidence="2">Nucleus</location>
    </subcellularLocation>
</comment>
<dbReference type="SMART" id="SM00491">
    <property type="entry name" value="HELICc2"/>
    <property type="match status" value="1"/>
</dbReference>
<dbReference type="GO" id="GO:0005634">
    <property type="term" value="C:nucleus"/>
    <property type="evidence" value="ECO:0007669"/>
    <property type="project" value="UniProtKB-SubCell"/>
</dbReference>
<dbReference type="CDD" id="cd18788">
    <property type="entry name" value="SF2_C_XPD"/>
    <property type="match status" value="1"/>
</dbReference>
<dbReference type="InParanoid" id="A0A7F5RGQ4"/>
<evidence type="ECO:0000256" key="1">
    <source>
        <dbReference type="ARBA" id="ARBA00001966"/>
    </source>
</evidence>
<keyword evidence="5" id="KW-0547">Nucleotide-binding</keyword>
<evidence type="ECO:0000256" key="13">
    <source>
        <dbReference type="SAM" id="Coils"/>
    </source>
</evidence>
<keyword evidence="4" id="KW-0479">Metal-binding</keyword>
<keyword evidence="8" id="KW-0067">ATP-binding</keyword>
<dbReference type="InterPro" id="IPR045028">
    <property type="entry name" value="DinG/Rad3-like"/>
</dbReference>
<dbReference type="InterPro" id="IPR006554">
    <property type="entry name" value="Helicase-like_DEXD_c2"/>
</dbReference>
<name>A0A7F5RGQ4_AGRPL</name>
<proteinExistence type="inferred from homology"/>
<dbReference type="GeneID" id="108735035"/>
<organism evidence="16 17">
    <name type="scientific">Agrilus planipennis</name>
    <name type="common">Emerald ash borer</name>
    <name type="synonym">Agrilus marcopoli</name>
    <dbReference type="NCBI Taxonomy" id="224129"/>
    <lineage>
        <taxon>Eukaryota</taxon>
        <taxon>Metazoa</taxon>
        <taxon>Ecdysozoa</taxon>
        <taxon>Arthropoda</taxon>
        <taxon>Hexapoda</taxon>
        <taxon>Insecta</taxon>
        <taxon>Pterygota</taxon>
        <taxon>Neoptera</taxon>
        <taxon>Endopterygota</taxon>
        <taxon>Coleoptera</taxon>
        <taxon>Polyphaga</taxon>
        <taxon>Elateriformia</taxon>
        <taxon>Buprestoidea</taxon>
        <taxon>Buprestidae</taxon>
        <taxon>Agrilinae</taxon>
        <taxon>Agrilus</taxon>
    </lineage>
</organism>
<dbReference type="PROSITE" id="PS51193">
    <property type="entry name" value="HELICASE_ATP_BIND_2"/>
    <property type="match status" value="1"/>
</dbReference>
<evidence type="ECO:0000256" key="6">
    <source>
        <dbReference type="ARBA" id="ARBA00022801"/>
    </source>
</evidence>
<dbReference type="Proteomes" id="UP000192223">
    <property type="component" value="Unplaced"/>
</dbReference>
<keyword evidence="10" id="KW-0411">Iron-sulfur</keyword>
<feature type="domain" description="Helicase ATP-binding" evidence="15">
    <location>
        <begin position="9"/>
        <end position="411"/>
    </location>
</feature>
<dbReference type="GO" id="GO:0003678">
    <property type="term" value="F:DNA helicase activity"/>
    <property type="evidence" value="ECO:0007669"/>
    <property type="project" value="InterPro"/>
</dbReference>
<keyword evidence="13" id="KW-0175">Coiled coil</keyword>
<dbReference type="InterPro" id="IPR013020">
    <property type="entry name" value="Rad3/Chl1-like"/>
</dbReference>
<evidence type="ECO:0000256" key="4">
    <source>
        <dbReference type="ARBA" id="ARBA00022723"/>
    </source>
</evidence>
<comment type="similarity">
    <text evidence="3">Belongs to the DEAD box helicase family. DEAH subfamily. DDX11/CHL1 sub-subfamily.</text>
</comment>
<dbReference type="GO" id="GO:0034085">
    <property type="term" value="P:establishment of sister chromatid cohesion"/>
    <property type="evidence" value="ECO:0007669"/>
    <property type="project" value="TreeGrafter"/>
</dbReference>
<dbReference type="InterPro" id="IPR027417">
    <property type="entry name" value="P-loop_NTPase"/>
</dbReference>
<dbReference type="NCBIfam" id="TIGR00604">
    <property type="entry name" value="rad3"/>
    <property type="match status" value="1"/>
</dbReference>
<dbReference type="PANTHER" id="PTHR11472:SF41">
    <property type="entry name" value="ATP-DEPENDENT DNA HELICASE DDX11-RELATED"/>
    <property type="match status" value="1"/>
</dbReference>
<dbReference type="FunCoup" id="A0A7F5RGQ4">
    <property type="interactions" value="1607"/>
</dbReference>
<keyword evidence="6" id="KW-0378">Hydrolase</keyword>